<dbReference type="EMBL" id="CP003563">
    <property type="protein sequence ID" value="AFL51275.1"/>
    <property type="molecule type" value="Genomic_DNA"/>
</dbReference>
<dbReference type="PATRIC" id="fig|1185652.3.peg.2795"/>
<dbReference type="AlphaFoldDB" id="I3X5W9"/>
<sequence length="37" mass="3996">MIEVLSIIWIAPSCAAVMAFISFVHSGPHPECDTPPQ</sequence>
<evidence type="ECO:0000313" key="2">
    <source>
        <dbReference type="Proteomes" id="UP000006180"/>
    </source>
</evidence>
<evidence type="ECO:0000313" key="1">
    <source>
        <dbReference type="EMBL" id="AFL51275.1"/>
    </source>
</evidence>
<gene>
    <name evidence="1" type="ORF">USDA257_c27010</name>
</gene>
<protein>
    <submittedName>
        <fullName evidence="1">Uncharacterized protein</fullName>
    </submittedName>
</protein>
<organism evidence="1 2">
    <name type="scientific">Sinorhizobium fredii (strain USDA 257)</name>
    <dbReference type="NCBI Taxonomy" id="1185652"/>
    <lineage>
        <taxon>Bacteria</taxon>
        <taxon>Pseudomonadati</taxon>
        <taxon>Pseudomonadota</taxon>
        <taxon>Alphaproteobacteria</taxon>
        <taxon>Hyphomicrobiales</taxon>
        <taxon>Rhizobiaceae</taxon>
        <taxon>Sinorhizobium/Ensifer group</taxon>
        <taxon>Sinorhizobium</taxon>
    </lineage>
</organism>
<dbReference type="KEGG" id="sfd:USDA257_c27010"/>
<reference evidence="1 2" key="1">
    <citation type="journal article" date="2012" name="J. Bacteriol.">
        <title>Complete genome sequence of the broad-host-range strain Sinorhizobium fredii USDA257.</title>
        <authorList>
            <person name="Schuldes J."/>
            <person name="Rodriguez Orbegoso M."/>
            <person name="Schmeisser C."/>
            <person name="Krishnan H.B."/>
            <person name="Daniel R."/>
            <person name="Streit W.R."/>
        </authorList>
    </citation>
    <scope>NUCLEOTIDE SEQUENCE [LARGE SCALE GENOMIC DNA]</scope>
    <source>
        <strain evidence="1 2">USDA 257</strain>
    </source>
</reference>
<dbReference type="Proteomes" id="UP000006180">
    <property type="component" value="Chromosome"/>
</dbReference>
<accession>I3X5W9</accession>
<name>I3X5W9_SINF2</name>
<dbReference type="HOGENOM" id="CLU_3348684_0_0_5"/>
<proteinExistence type="predicted"/>